<accession>A0AAE1P855</accession>
<dbReference type="Proteomes" id="UP001292094">
    <property type="component" value="Unassembled WGS sequence"/>
</dbReference>
<sequence>MDFLRKELRRKFLEDSVAVMLEALRPTSRRQYESCWKIFKIFLSSAQKPLSQDTGYRSFLTWLSNTGNRAPATITAHIAALADPLWFGAGIQLEERALSLLIRGIRANTTPGPRTTTRWSLHKLPGQEQKVRHSPSPTPGPSPEGGTQTPAPLSGTGN</sequence>
<feature type="region of interest" description="Disordered" evidence="2">
    <location>
        <begin position="107"/>
        <end position="158"/>
    </location>
</feature>
<dbReference type="AlphaFoldDB" id="A0AAE1P855"/>
<evidence type="ECO:0000313" key="3">
    <source>
        <dbReference type="EMBL" id="KAK4303263.1"/>
    </source>
</evidence>
<dbReference type="EMBL" id="JAWZYT010002609">
    <property type="protein sequence ID" value="KAK4303263.1"/>
    <property type="molecule type" value="Genomic_DNA"/>
</dbReference>
<evidence type="ECO:0000256" key="2">
    <source>
        <dbReference type="SAM" id="MobiDB-lite"/>
    </source>
</evidence>
<protein>
    <submittedName>
        <fullName evidence="3">Uncharacterized protein</fullName>
    </submittedName>
</protein>
<proteinExistence type="predicted"/>
<evidence type="ECO:0000256" key="1">
    <source>
        <dbReference type="ARBA" id="ARBA00023125"/>
    </source>
</evidence>
<dbReference type="Gene3D" id="1.10.150.130">
    <property type="match status" value="1"/>
</dbReference>
<keyword evidence="4" id="KW-1185">Reference proteome</keyword>
<dbReference type="GO" id="GO:0003677">
    <property type="term" value="F:DNA binding"/>
    <property type="evidence" value="ECO:0007669"/>
    <property type="project" value="UniProtKB-KW"/>
</dbReference>
<feature type="compositionally biased region" description="Polar residues" evidence="2">
    <location>
        <begin position="107"/>
        <end position="119"/>
    </location>
</feature>
<reference evidence="3" key="1">
    <citation type="submission" date="2023-11" db="EMBL/GenBank/DDBJ databases">
        <title>Genome assemblies of two species of porcelain crab, Petrolisthes cinctipes and Petrolisthes manimaculis (Anomura: Porcellanidae).</title>
        <authorList>
            <person name="Angst P."/>
        </authorList>
    </citation>
    <scope>NUCLEOTIDE SEQUENCE</scope>
    <source>
        <strain evidence="3">PB745_02</strain>
        <tissue evidence="3">Gill</tissue>
    </source>
</reference>
<organism evidence="3 4">
    <name type="scientific">Petrolisthes manimaculis</name>
    <dbReference type="NCBI Taxonomy" id="1843537"/>
    <lineage>
        <taxon>Eukaryota</taxon>
        <taxon>Metazoa</taxon>
        <taxon>Ecdysozoa</taxon>
        <taxon>Arthropoda</taxon>
        <taxon>Crustacea</taxon>
        <taxon>Multicrustacea</taxon>
        <taxon>Malacostraca</taxon>
        <taxon>Eumalacostraca</taxon>
        <taxon>Eucarida</taxon>
        <taxon>Decapoda</taxon>
        <taxon>Pleocyemata</taxon>
        <taxon>Anomura</taxon>
        <taxon>Galatheoidea</taxon>
        <taxon>Porcellanidae</taxon>
        <taxon>Petrolisthes</taxon>
    </lineage>
</organism>
<keyword evidence="1" id="KW-0238">DNA-binding</keyword>
<evidence type="ECO:0000313" key="4">
    <source>
        <dbReference type="Proteomes" id="UP001292094"/>
    </source>
</evidence>
<comment type="caution">
    <text evidence="3">The sequence shown here is derived from an EMBL/GenBank/DDBJ whole genome shotgun (WGS) entry which is preliminary data.</text>
</comment>
<dbReference type="InterPro" id="IPR010998">
    <property type="entry name" value="Integrase_recombinase_N"/>
</dbReference>
<gene>
    <name evidence="3" type="ORF">Pmani_024710</name>
</gene>
<name>A0AAE1P855_9EUCA</name>